<feature type="region of interest" description="Disordered" evidence="1">
    <location>
        <begin position="1"/>
        <end position="28"/>
    </location>
</feature>
<evidence type="ECO:0000256" key="1">
    <source>
        <dbReference type="SAM" id="MobiDB-lite"/>
    </source>
</evidence>
<name>A0AAW2H1R9_9HYME</name>
<reference evidence="2 3" key="1">
    <citation type="submission" date="2023-03" db="EMBL/GenBank/DDBJ databases">
        <title>High recombination rates correlate with genetic variation in Cardiocondyla obscurior ants.</title>
        <authorList>
            <person name="Errbii M."/>
        </authorList>
    </citation>
    <scope>NUCLEOTIDE SEQUENCE [LARGE SCALE GENOMIC DNA]</scope>
    <source>
        <strain evidence="2">Alpha-2009</strain>
        <tissue evidence="2">Whole body</tissue>
    </source>
</reference>
<accession>A0AAW2H1R9</accession>
<protein>
    <submittedName>
        <fullName evidence="2">Uncharacterized protein</fullName>
    </submittedName>
</protein>
<evidence type="ECO:0000313" key="2">
    <source>
        <dbReference type="EMBL" id="KAL0133511.1"/>
    </source>
</evidence>
<dbReference type="EMBL" id="JADYXP020000001">
    <property type="protein sequence ID" value="KAL0133511.1"/>
    <property type="molecule type" value="Genomic_DNA"/>
</dbReference>
<comment type="caution">
    <text evidence="2">The sequence shown here is derived from an EMBL/GenBank/DDBJ whole genome shotgun (WGS) entry which is preliminary data.</text>
</comment>
<sequence length="82" mass="9475">MVQETISTDDEREARRVRNPTGSTSDIKANQTHYSNALQSYRVRTIYLHTQSRAYTSRVGFRFFEGDSIIKDTELFSPSLLL</sequence>
<gene>
    <name evidence="2" type="ORF">PUN28_000920</name>
</gene>
<proteinExistence type="predicted"/>
<dbReference type="Proteomes" id="UP001430953">
    <property type="component" value="Unassembled WGS sequence"/>
</dbReference>
<dbReference type="AlphaFoldDB" id="A0AAW2H1R9"/>
<keyword evidence="3" id="KW-1185">Reference proteome</keyword>
<organism evidence="2 3">
    <name type="scientific">Cardiocondyla obscurior</name>
    <dbReference type="NCBI Taxonomy" id="286306"/>
    <lineage>
        <taxon>Eukaryota</taxon>
        <taxon>Metazoa</taxon>
        <taxon>Ecdysozoa</taxon>
        <taxon>Arthropoda</taxon>
        <taxon>Hexapoda</taxon>
        <taxon>Insecta</taxon>
        <taxon>Pterygota</taxon>
        <taxon>Neoptera</taxon>
        <taxon>Endopterygota</taxon>
        <taxon>Hymenoptera</taxon>
        <taxon>Apocrita</taxon>
        <taxon>Aculeata</taxon>
        <taxon>Formicoidea</taxon>
        <taxon>Formicidae</taxon>
        <taxon>Myrmicinae</taxon>
        <taxon>Cardiocondyla</taxon>
    </lineage>
</organism>
<evidence type="ECO:0000313" key="3">
    <source>
        <dbReference type="Proteomes" id="UP001430953"/>
    </source>
</evidence>